<proteinExistence type="inferred from homology"/>
<keyword evidence="2 7" id="KW-0132">Cell division</keyword>
<dbReference type="Pfam" id="PF03775">
    <property type="entry name" value="MinC_C"/>
    <property type="match status" value="1"/>
</dbReference>
<keyword evidence="4 7" id="KW-0131">Cell cycle</keyword>
<organism evidence="10 11">
    <name type="scientific">Candidatus Brevifilum fermentans</name>
    <dbReference type="NCBI Taxonomy" id="1986204"/>
    <lineage>
        <taxon>Bacteria</taxon>
        <taxon>Bacillati</taxon>
        <taxon>Chloroflexota</taxon>
        <taxon>Anaerolineae</taxon>
        <taxon>Anaerolineales</taxon>
        <taxon>Anaerolineaceae</taxon>
        <taxon>Candidatus Brevifilum</taxon>
    </lineage>
</organism>
<keyword evidence="11" id="KW-1185">Reference proteome</keyword>
<evidence type="ECO:0000256" key="6">
    <source>
        <dbReference type="ARBA" id="ARBA00046874"/>
    </source>
</evidence>
<evidence type="ECO:0000256" key="2">
    <source>
        <dbReference type="ARBA" id="ARBA00022618"/>
    </source>
</evidence>
<feature type="domain" description="Septum formation inhibitor MinC N-terminal" evidence="9">
    <location>
        <begin position="1"/>
        <end position="68"/>
    </location>
</feature>
<feature type="domain" description="Septum formation inhibitor MinC C-terminal" evidence="8">
    <location>
        <begin position="120"/>
        <end position="213"/>
    </location>
</feature>
<sequence>MEIKGIKEGILISFQGQEWQVVKESLIQIIAEKGAFFQGAQLVLDVGPLVLGTNALEELRETLNRYNVSLYGLLSKSMVTQEAARRMGLITKLQKPAKKTDHKLWPIEAVLKGEAAVLIPQTIPPGLTTKYQGHVIVLGDVSQGTEIIANGSVIVWGRLYGNVHAGADGDQTAVVCALDLAPNRLRIAEIIAITPVDQAEPIPEVARILNGQIIAEPWQNP</sequence>
<evidence type="ECO:0000256" key="3">
    <source>
        <dbReference type="ARBA" id="ARBA00023210"/>
    </source>
</evidence>
<dbReference type="RefSeq" id="WP_087862375.1">
    <property type="nucleotide sequence ID" value="NZ_LT859958.1"/>
</dbReference>
<dbReference type="GO" id="GO:0000917">
    <property type="term" value="P:division septum assembly"/>
    <property type="evidence" value="ECO:0007669"/>
    <property type="project" value="UniProtKB-KW"/>
</dbReference>
<dbReference type="SUPFAM" id="SSF63848">
    <property type="entry name" value="Cell-division inhibitor MinC, C-terminal domain"/>
    <property type="match status" value="1"/>
</dbReference>
<reference evidence="11" key="1">
    <citation type="submission" date="2017-05" db="EMBL/GenBank/DDBJ databases">
        <authorList>
            <person name="Kirkegaard R."/>
            <person name="Mcilroy J S."/>
        </authorList>
    </citation>
    <scope>NUCLEOTIDE SEQUENCE [LARGE SCALE GENOMIC DNA]</scope>
</reference>
<dbReference type="GO" id="GO:1901891">
    <property type="term" value="P:regulation of cell septum assembly"/>
    <property type="evidence" value="ECO:0007669"/>
    <property type="project" value="InterPro"/>
</dbReference>
<dbReference type="InterPro" id="IPR005526">
    <property type="entry name" value="Septum_form_inhib_MinC_C"/>
</dbReference>
<evidence type="ECO:0000256" key="1">
    <source>
        <dbReference type="ARBA" id="ARBA00006291"/>
    </source>
</evidence>
<evidence type="ECO:0000313" key="10">
    <source>
        <dbReference type="EMBL" id="SMX54538.1"/>
    </source>
</evidence>
<dbReference type="PANTHER" id="PTHR34108:SF1">
    <property type="entry name" value="SEPTUM SITE-DETERMINING PROTEIN MINC"/>
    <property type="match status" value="1"/>
</dbReference>
<dbReference type="GO" id="GO:0000902">
    <property type="term" value="P:cell morphogenesis"/>
    <property type="evidence" value="ECO:0007669"/>
    <property type="project" value="InterPro"/>
</dbReference>
<dbReference type="InterPro" id="IPR016098">
    <property type="entry name" value="CAP/MinC_C"/>
</dbReference>
<dbReference type="GO" id="GO:0051302">
    <property type="term" value="P:regulation of cell division"/>
    <property type="evidence" value="ECO:0007669"/>
    <property type="project" value="InterPro"/>
</dbReference>
<evidence type="ECO:0000259" key="8">
    <source>
        <dbReference type="Pfam" id="PF03775"/>
    </source>
</evidence>
<name>A0A1Y6K6M0_9CHLR</name>
<dbReference type="InterPro" id="IPR036145">
    <property type="entry name" value="MinC_C_sf"/>
</dbReference>
<dbReference type="PANTHER" id="PTHR34108">
    <property type="entry name" value="SEPTUM SITE-DETERMINING PROTEIN MINC"/>
    <property type="match status" value="1"/>
</dbReference>
<accession>A0A1Y6K6M0</accession>
<dbReference type="OrthoDB" id="9790810at2"/>
<dbReference type="Proteomes" id="UP000195514">
    <property type="component" value="Chromosome I"/>
</dbReference>
<dbReference type="Pfam" id="PF05209">
    <property type="entry name" value="MinC_N"/>
    <property type="match status" value="1"/>
</dbReference>
<dbReference type="NCBIfam" id="TIGR01222">
    <property type="entry name" value="minC"/>
    <property type="match status" value="1"/>
</dbReference>
<keyword evidence="3 7" id="KW-0717">Septation</keyword>
<gene>
    <name evidence="7" type="primary">minC</name>
    <name evidence="10" type="ORF">CFX1CAM_1473</name>
</gene>
<protein>
    <recommendedName>
        <fullName evidence="7">Probable septum site-determining protein MinC</fullName>
    </recommendedName>
</protein>
<dbReference type="AlphaFoldDB" id="A0A1Y6K6M0"/>
<comment type="subunit">
    <text evidence="6 7">Interacts with MinD and FtsZ.</text>
</comment>
<dbReference type="KEGG" id="abat:CFX1CAM_1473"/>
<evidence type="ECO:0000259" key="9">
    <source>
        <dbReference type="Pfam" id="PF05209"/>
    </source>
</evidence>
<dbReference type="EMBL" id="LT859958">
    <property type="protein sequence ID" value="SMX54538.1"/>
    <property type="molecule type" value="Genomic_DNA"/>
</dbReference>
<comment type="function">
    <text evidence="5 7">Cell division inhibitor that blocks the formation of polar Z ring septums. Rapidly oscillates between the poles of the cell to destabilize FtsZ filaments that have formed before they mature into polar Z rings. Prevents FtsZ polymerization.</text>
</comment>
<evidence type="ECO:0000256" key="7">
    <source>
        <dbReference type="HAMAP-Rule" id="MF_00267"/>
    </source>
</evidence>
<dbReference type="Gene3D" id="2.160.20.70">
    <property type="match status" value="1"/>
</dbReference>
<dbReference type="HAMAP" id="MF_00267">
    <property type="entry name" value="MinC"/>
    <property type="match status" value="1"/>
</dbReference>
<dbReference type="Gene3D" id="3.30.70.260">
    <property type="match status" value="1"/>
</dbReference>
<comment type="similarity">
    <text evidence="1 7">Belongs to the MinC family.</text>
</comment>
<evidence type="ECO:0000256" key="4">
    <source>
        <dbReference type="ARBA" id="ARBA00023306"/>
    </source>
</evidence>
<dbReference type="InterPro" id="IPR007874">
    <property type="entry name" value="MinC_N"/>
</dbReference>
<dbReference type="InterPro" id="IPR013033">
    <property type="entry name" value="MinC"/>
</dbReference>
<evidence type="ECO:0000256" key="5">
    <source>
        <dbReference type="ARBA" id="ARBA00025606"/>
    </source>
</evidence>
<evidence type="ECO:0000313" key="11">
    <source>
        <dbReference type="Proteomes" id="UP000195514"/>
    </source>
</evidence>